<keyword evidence="3" id="KW-1185">Reference proteome</keyword>
<sequence>MKRPRNTALPSFVRPAGEQLPGTFPQDPPLIPTFPHSCPQAYARTPHRASRFCQLRSVSGRSVRTDHRLAERCRESSIEASSSLGALSAHSRFTARRPDAPLLRRPAARCATLAHEPCSTAQRRSAPQSCRLASACPASRRQPLTAVETGLVVRDAPANSTGPSLPSPAGCARLRKERLAEMASRAAGSTRRERLRPAGRHSGSAIRSPTHQPATERCPAPFRTSDHPGHGSTTTTPLPPGALATRRPRQHRSFAGRGALLSRRKRLLDLAISWILRAATEVHGDDRLATLSSRGARTGWSRATTDPRLCLERRVKRLRAAGSRDLCRSNGSGSDR</sequence>
<gene>
    <name evidence="2" type="ordered locus">trd_0054</name>
</gene>
<reference evidence="2 3" key="1">
    <citation type="journal article" date="2009" name="PLoS ONE">
        <title>Complete genome sequence of the aerobic CO-oxidizing thermophile Thermomicrobium roseum.</title>
        <authorList>
            <person name="Wu D."/>
            <person name="Raymond J."/>
            <person name="Wu M."/>
            <person name="Chatterji S."/>
            <person name="Ren Q."/>
            <person name="Graham J.E."/>
            <person name="Bryant D.A."/>
            <person name="Robb F."/>
            <person name="Colman A."/>
            <person name="Tallon L.J."/>
            <person name="Badger J.H."/>
            <person name="Madupu R."/>
            <person name="Ward N.L."/>
            <person name="Eisen J.A."/>
        </authorList>
    </citation>
    <scope>NUCLEOTIDE SEQUENCE [LARGE SCALE GENOMIC DNA]</scope>
    <source>
        <strain evidence="3">ATCC 27502 / DSM 5159 / P-2</strain>
    </source>
</reference>
<dbReference type="EMBL" id="CP001275">
    <property type="protein sequence ID" value="ACM06297.1"/>
    <property type="molecule type" value="Genomic_DNA"/>
</dbReference>
<feature type="region of interest" description="Disordered" evidence="1">
    <location>
        <begin position="1"/>
        <end position="29"/>
    </location>
</feature>
<evidence type="ECO:0000256" key="1">
    <source>
        <dbReference type="SAM" id="MobiDB-lite"/>
    </source>
</evidence>
<name>B9L272_THERP</name>
<feature type="compositionally biased region" description="Low complexity" evidence="1">
    <location>
        <begin position="230"/>
        <end position="245"/>
    </location>
</feature>
<feature type="region of interest" description="Disordered" evidence="1">
    <location>
        <begin position="181"/>
        <end position="257"/>
    </location>
</feature>
<dbReference type="HOGENOM" id="CLU_826200_0_0_0"/>
<protein>
    <submittedName>
        <fullName evidence="2">Uncharacterized protein</fullName>
    </submittedName>
</protein>
<organism evidence="2 3">
    <name type="scientific">Thermomicrobium roseum (strain ATCC 27502 / DSM 5159 / P-2)</name>
    <dbReference type="NCBI Taxonomy" id="309801"/>
    <lineage>
        <taxon>Bacteria</taxon>
        <taxon>Pseudomonadati</taxon>
        <taxon>Thermomicrobiota</taxon>
        <taxon>Thermomicrobia</taxon>
        <taxon>Thermomicrobiales</taxon>
        <taxon>Thermomicrobiaceae</taxon>
        <taxon>Thermomicrobium</taxon>
    </lineage>
</organism>
<dbReference type="STRING" id="309801.trd_0054"/>
<accession>B9L272</accession>
<proteinExistence type="predicted"/>
<dbReference type="KEGG" id="tro:trd_0054"/>
<dbReference type="AlphaFoldDB" id="B9L272"/>
<dbReference type="Proteomes" id="UP000000447">
    <property type="component" value="Chromosome"/>
</dbReference>
<evidence type="ECO:0000313" key="3">
    <source>
        <dbReference type="Proteomes" id="UP000000447"/>
    </source>
</evidence>
<evidence type="ECO:0000313" key="2">
    <source>
        <dbReference type="EMBL" id="ACM06297.1"/>
    </source>
</evidence>